<sequence length="86" mass="9551">MCVGNAVQAAFDDTFTSISGLCNSDKSKKTVTYLQAMWIRWIECLREIGDEEEGVAGKSKNRRVRMAEGRATSYLSPAKSLKEEEG</sequence>
<dbReference type="AlphaFoldDB" id="A0A5N5N9I8"/>
<proteinExistence type="predicted"/>
<accession>A0A5N5N9I8</accession>
<evidence type="ECO:0000313" key="2">
    <source>
        <dbReference type="Proteomes" id="UP000326939"/>
    </source>
</evidence>
<organism evidence="1 2">
    <name type="scientific">Salix brachista</name>
    <dbReference type="NCBI Taxonomy" id="2182728"/>
    <lineage>
        <taxon>Eukaryota</taxon>
        <taxon>Viridiplantae</taxon>
        <taxon>Streptophyta</taxon>
        <taxon>Embryophyta</taxon>
        <taxon>Tracheophyta</taxon>
        <taxon>Spermatophyta</taxon>
        <taxon>Magnoliopsida</taxon>
        <taxon>eudicotyledons</taxon>
        <taxon>Gunneridae</taxon>
        <taxon>Pentapetalae</taxon>
        <taxon>rosids</taxon>
        <taxon>fabids</taxon>
        <taxon>Malpighiales</taxon>
        <taxon>Salicaceae</taxon>
        <taxon>Saliceae</taxon>
        <taxon>Salix</taxon>
    </lineage>
</organism>
<dbReference type="Proteomes" id="UP000326939">
    <property type="component" value="Chromosome 3"/>
</dbReference>
<reference evidence="2" key="1">
    <citation type="journal article" date="2019" name="Gigascience">
        <title>De novo genome assembly of the endangered Acer yangbiense, a plant species with extremely small populations endemic to Yunnan Province, China.</title>
        <authorList>
            <person name="Yang J."/>
            <person name="Wariss H.M."/>
            <person name="Tao L."/>
            <person name="Zhang R."/>
            <person name="Yun Q."/>
            <person name="Hollingsworth P."/>
            <person name="Dao Z."/>
            <person name="Luo G."/>
            <person name="Guo H."/>
            <person name="Ma Y."/>
            <person name="Sun W."/>
        </authorList>
    </citation>
    <scope>NUCLEOTIDE SEQUENCE [LARGE SCALE GENOMIC DNA]</scope>
    <source>
        <strain evidence="2">cv. br00</strain>
    </source>
</reference>
<keyword evidence="2" id="KW-1185">Reference proteome</keyword>
<name>A0A5N5N9I8_9ROSI</name>
<dbReference type="EMBL" id="VDCV01000003">
    <property type="protein sequence ID" value="KAB5563772.1"/>
    <property type="molecule type" value="Genomic_DNA"/>
</dbReference>
<gene>
    <name evidence="1" type="ORF">DKX38_003826</name>
</gene>
<protein>
    <submittedName>
        <fullName evidence="1">Uncharacterized protein</fullName>
    </submittedName>
</protein>
<comment type="caution">
    <text evidence="1">The sequence shown here is derived from an EMBL/GenBank/DDBJ whole genome shotgun (WGS) entry which is preliminary data.</text>
</comment>
<evidence type="ECO:0000313" key="1">
    <source>
        <dbReference type="EMBL" id="KAB5563772.1"/>
    </source>
</evidence>